<evidence type="ECO:0000313" key="2">
    <source>
        <dbReference type="EMBL" id="MXU92507.1"/>
    </source>
</evidence>
<sequence>MSYGKSHVGQTGRCINERAREHAWSVKQSPSGNLAVHCDRCPCGPELEKTTVLGRYANKTALEIHEALRIREQGESLCIGAPSLHLIDGEFFFLGRHPERRCWWSMFVSVGLRLWVRFVSVPFFVLVCLALSIQ</sequence>
<name>A0A6B0URU4_IXORI</name>
<evidence type="ECO:0000256" key="1">
    <source>
        <dbReference type="SAM" id="Phobius"/>
    </source>
</evidence>
<keyword evidence="1" id="KW-0812">Transmembrane</keyword>
<reference evidence="2" key="1">
    <citation type="submission" date="2019-12" db="EMBL/GenBank/DDBJ databases">
        <title>An insight into the sialome of adult female Ixodes ricinus ticks feeding for 6 days.</title>
        <authorList>
            <person name="Perner J."/>
            <person name="Ribeiro J.M.C."/>
        </authorList>
    </citation>
    <scope>NUCLEOTIDE SEQUENCE</scope>
    <source>
        <strain evidence="2">Semi-engorged</strain>
        <tissue evidence="2">Salivary glands</tissue>
    </source>
</reference>
<accession>A0A6B0URU4</accession>
<feature type="transmembrane region" description="Helical" evidence="1">
    <location>
        <begin position="114"/>
        <end position="133"/>
    </location>
</feature>
<proteinExistence type="predicted"/>
<dbReference type="AlphaFoldDB" id="A0A6B0URU4"/>
<keyword evidence="1" id="KW-0472">Membrane</keyword>
<keyword evidence="1" id="KW-1133">Transmembrane helix</keyword>
<dbReference type="EMBL" id="GIFC01010424">
    <property type="protein sequence ID" value="MXU92507.1"/>
    <property type="molecule type" value="Transcribed_RNA"/>
</dbReference>
<organism evidence="2">
    <name type="scientific">Ixodes ricinus</name>
    <name type="common">Common tick</name>
    <name type="synonym">Acarus ricinus</name>
    <dbReference type="NCBI Taxonomy" id="34613"/>
    <lineage>
        <taxon>Eukaryota</taxon>
        <taxon>Metazoa</taxon>
        <taxon>Ecdysozoa</taxon>
        <taxon>Arthropoda</taxon>
        <taxon>Chelicerata</taxon>
        <taxon>Arachnida</taxon>
        <taxon>Acari</taxon>
        <taxon>Parasitiformes</taxon>
        <taxon>Ixodida</taxon>
        <taxon>Ixodoidea</taxon>
        <taxon>Ixodidae</taxon>
        <taxon>Ixodinae</taxon>
        <taxon>Ixodes</taxon>
    </lineage>
</organism>
<protein>
    <submittedName>
        <fullName evidence="2">Putative tick transposon</fullName>
    </submittedName>
</protein>